<dbReference type="RefSeq" id="WP_085093403.1">
    <property type="nucleotide sequence ID" value="NZ_AP022603.1"/>
</dbReference>
<dbReference type="EMBL" id="LQOJ01000020">
    <property type="protein sequence ID" value="ORV06662.1"/>
    <property type="molecule type" value="Genomic_DNA"/>
</dbReference>
<keyword evidence="5" id="KW-1185">Reference proteome</keyword>
<dbReference type="InterPro" id="IPR015590">
    <property type="entry name" value="Aldehyde_DH_dom"/>
</dbReference>
<dbReference type="SUPFAM" id="SSF53720">
    <property type="entry name" value="ALDH-like"/>
    <property type="match status" value="1"/>
</dbReference>
<dbReference type="Pfam" id="PF00171">
    <property type="entry name" value="Aldedh"/>
    <property type="match status" value="1"/>
</dbReference>
<dbReference type="Gene3D" id="3.40.309.10">
    <property type="entry name" value="Aldehyde Dehydrogenase, Chain A, domain 2"/>
    <property type="match status" value="1"/>
</dbReference>
<dbReference type="PROSITE" id="PS00687">
    <property type="entry name" value="ALDEHYDE_DEHYDR_GLU"/>
    <property type="match status" value="1"/>
</dbReference>
<comment type="similarity">
    <text evidence="1 3">Belongs to the aldehyde dehydrogenase family.</text>
</comment>
<evidence type="ECO:0000256" key="2">
    <source>
        <dbReference type="ARBA" id="ARBA00023002"/>
    </source>
</evidence>
<dbReference type="STRING" id="1793.AWC04_04170"/>
<sequence>MSNAIDTEPVIEAGGIIPVFNPSTEEQIAEVPDSDRAAVDAAVARARETFESGVWRRLPAARRAEVLFRAAEIIKQRTEELAELESRDNGMTAMGASQIIKVSQEMLTYYAGWVGKTHGDSYNMVSDGLLGNFETYHAFTQLEPVGVVGLIIPWNGPFFVAMLKVAPALAAGCSAVLKPAEETPLTALKLEEIFREAGLPDGVLNVVTGYGETTGAALTAHPDVDKISFTGSTEVGRLIVKAAAGNLKRLTLELGGKSPLIMFDDANLDKAIMMAGMGLLAGSGQNCSCTSRIYVQRGIYDQVVEGLANFAKMLPMGGNEDPNSVLGPLISEKQRRRVEGIVSDGVAAGAEVITGGKRMDRNGYFYEATIITNTTPDMRLIREEIFGPVGSVIPFDTEEEAIAAANDTEYGLAGAIWTENLGRAHRVANELRGGQIWVNSALAADPAMPICGQKQSGWGGERGRKGLEAYFNTKSVYIAL</sequence>
<accession>A0A1X1RHV0</accession>
<comment type="caution">
    <text evidence="4">The sequence shown here is derived from an EMBL/GenBank/DDBJ whole genome shotgun (WGS) entry which is preliminary data.</text>
</comment>
<keyword evidence="2 3" id="KW-0560">Oxidoreductase</keyword>
<gene>
    <name evidence="4" type="ORF">AWC04_04170</name>
</gene>
<dbReference type="InterPro" id="IPR016162">
    <property type="entry name" value="Ald_DH_N"/>
</dbReference>
<dbReference type="InterPro" id="IPR029510">
    <property type="entry name" value="Ald_DH_CS_GLU"/>
</dbReference>
<dbReference type="GO" id="GO:0016620">
    <property type="term" value="F:oxidoreductase activity, acting on the aldehyde or oxo group of donors, NAD or NADP as acceptor"/>
    <property type="evidence" value="ECO:0007669"/>
    <property type="project" value="InterPro"/>
</dbReference>
<proteinExistence type="inferred from homology"/>
<organism evidence="4 5">
    <name type="scientific">Mycolicibacterium fallax</name>
    <name type="common">Mycobacterium fallax</name>
    <dbReference type="NCBI Taxonomy" id="1793"/>
    <lineage>
        <taxon>Bacteria</taxon>
        <taxon>Bacillati</taxon>
        <taxon>Actinomycetota</taxon>
        <taxon>Actinomycetes</taxon>
        <taxon>Mycobacteriales</taxon>
        <taxon>Mycobacteriaceae</taxon>
        <taxon>Mycolicibacterium</taxon>
    </lineage>
</organism>
<name>A0A1X1RHV0_MYCFA</name>
<evidence type="ECO:0000313" key="4">
    <source>
        <dbReference type="EMBL" id="ORV06662.1"/>
    </source>
</evidence>
<evidence type="ECO:0000313" key="5">
    <source>
        <dbReference type="Proteomes" id="UP000193484"/>
    </source>
</evidence>
<dbReference type="FunFam" id="3.40.605.10:FF:000007">
    <property type="entry name" value="NAD/NADP-dependent betaine aldehyde dehydrogenase"/>
    <property type="match status" value="1"/>
</dbReference>
<dbReference type="AlphaFoldDB" id="A0A1X1RHV0"/>
<dbReference type="Proteomes" id="UP000193484">
    <property type="component" value="Unassembled WGS sequence"/>
</dbReference>
<reference evidence="4 5" key="1">
    <citation type="submission" date="2016-01" db="EMBL/GenBank/DDBJ databases">
        <title>The new phylogeny of the genus Mycobacterium.</title>
        <authorList>
            <person name="Tarcisio F."/>
            <person name="Conor M."/>
            <person name="Antonella G."/>
            <person name="Elisabetta G."/>
            <person name="Giulia F.S."/>
            <person name="Sara T."/>
            <person name="Anna F."/>
            <person name="Clotilde B."/>
            <person name="Roberto B."/>
            <person name="Veronica D.S."/>
            <person name="Fabio R."/>
            <person name="Monica P."/>
            <person name="Olivier J."/>
            <person name="Enrico T."/>
            <person name="Nicola S."/>
        </authorList>
    </citation>
    <scope>NUCLEOTIDE SEQUENCE [LARGE SCALE GENOMIC DNA]</scope>
    <source>
        <strain evidence="4 5">DSM 44179</strain>
    </source>
</reference>
<dbReference type="Gene3D" id="3.40.605.10">
    <property type="entry name" value="Aldehyde Dehydrogenase, Chain A, domain 1"/>
    <property type="match status" value="1"/>
</dbReference>
<dbReference type="FunFam" id="3.40.309.10:FF:000012">
    <property type="entry name" value="Betaine aldehyde dehydrogenase"/>
    <property type="match status" value="1"/>
</dbReference>
<dbReference type="InterPro" id="IPR016163">
    <property type="entry name" value="Ald_DH_C"/>
</dbReference>
<evidence type="ECO:0000256" key="1">
    <source>
        <dbReference type="ARBA" id="ARBA00009986"/>
    </source>
</evidence>
<dbReference type="InterPro" id="IPR016161">
    <property type="entry name" value="Ald_DH/histidinol_DH"/>
</dbReference>
<protein>
    <submittedName>
        <fullName evidence="4">Betaine-aldehyde dehydrogenase</fullName>
    </submittedName>
</protein>
<dbReference type="OrthoDB" id="6882680at2"/>
<dbReference type="PANTHER" id="PTHR11699">
    <property type="entry name" value="ALDEHYDE DEHYDROGENASE-RELATED"/>
    <property type="match status" value="1"/>
</dbReference>
<evidence type="ECO:0000256" key="3">
    <source>
        <dbReference type="RuleBase" id="RU003345"/>
    </source>
</evidence>